<comment type="caution">
    <text evidence="2">The sequence shown here is derived from an EMBL/GenBank/DDBJ whole genome shotgun (WGS) entry which is preliminary data.</text>
</comment>
<dbReference type="Proteomes" id="UP000018438">
    <property type="component" value="Unassembled WGS sequence"/>
</dbReference>
<proteinExistence type="predicted"/>
<keyword evidence="1" id="KW-0812">Transmembrane</keyword>
<feature type="transmembrane region" description="Helical" evidence="1">
    <location>
        <begin position="12"/>
        <end position="32"/>
    </location>
</feature>
<keyword evidence="1" id="KW-0472">Membrane</keyword>
<keyword evidence="1" id="KW-1133">Transmembrane helix</keyword>
<dbReference type="AlphaFoldDB" id="N8XZ84"/>
<name>N8XZ84_9GAMM</name>
<evidence type="ECO:0000313" key="2">
    <source>
        <dbReference type="EMBL" id="ENV12355.1"/>
    </source>
</evidence>
<reference evidence="2 3" key="1">
    <citation type="submission" date="2013-02" db="EMBL/GenBank/DDBJ databases">
        <title>The Genome Sequence of Acinetobacter schindleri NIPH 900.</title>
        <authorList>
            <consortium name="The Broad Institute Genome Sequencing Platform"/>
            <consortium name="The Broad Institute Genome Sequencing Center for Infectious Disease"/>
            <person name="Cerqueira G."/>
            <person name="Feldgarden M."/>
            <person name="Courvalin P."/>
            <person name="Perichon B."/>
            <person name="Grillot-Courvalin C."/>
            <person name="Clermont D."/>
            <person name="Rocha E."/>
            <person name="Yoon E.-J."/>
            <person name="Nemec A."/>
            <person name="Walker B."/>
            <person name="Young S.K."/>
            <person name="Zeng Q."/>
            <person name="Gargeya S."/>
            <person name="Fitzgerald M."/>
            <person name="Haas B."/>
            <person name="Abouelleil A."/>
            <person name="Alvarado L."/>
            <person name="Arachchi H.M."/>
            <person name="Berlin A.M."/>
            <person name="Chapman S.B."/>
            <person name="Dewar J."/>
            <person name="Goldberg J."/>
            <person name="Griggs A."/>
            <person name="Gujja S."/>
            <person name="Hansen M."/>
            <person name="Howarth C."/>
            <person name="Imamovic A."/>
            <person name="Larimer J."/>
            <person name="McCowan C."/>
            <person name="Murphy C."/>
            <person name="Neiman D."/>
            <person name="Pearson M."/>
            <person name="Priest M."/>
            <person name="Roberts A."/>
            <person name="Saif S."/>
            <person name="Shea T."/>
            <person name="Sisk P."/>
            <person name="Sykes S."/>
            <person name="Wortman J."/>
            <person name="Nusbaum C."/>
            <person name="Birren B."/>
        </authorList>
    </citation>
    <scope>NUCLEOTIDE SEQUENCE [LARGE SCALE GENOMIC DNA]</scope>
    <source>
        <strain evidence="2 3">NIPH 900</strain>
    </source>
</reference>
<sequence length="33" mass="3851">MDKNNLLENVYISWFTTMSLVFNVTLNVVQVAF</sequence>
<dbReference type="HOGENOM" id="CLU_3380108_0_0_6"/>
<organism evidence="2 3">
    <name type="scientific">Acinetobacter schindleri NIPH 900</name>
    <dbReference type="NCBI Taxonomy" id="1217675"/>
    <lineage>
        <taxon>Bacteria</taxon>
        <taxon>Pseudomonadati</taxon>
        <taxon>Pseudomonadota</taxon>
        <taxon>Gammaproteobacteria</taxon>
        <taxon>Moraxellales</taxon>
        <taxon>Moraxellaceae</taxon>
        <taxon>Acinetobacter</taxon>
    </lineage>
</organism>
<accession>N8XZ84</accession>
<evidence type="ECO:0000256" key="1">
    <source>
        <dbReference type="SAM" id="Phobius"/>
    </source>
</evidence>
<protein>
    <submittedName>
        <fullName evidence="2">Uncharacterized protein</fullName>
    </submittedName>
</protein>
<evidence type="ECO:0000313" key="3">
    <source>
        <dbReference type="Proteomes" id="UP000018438"/>
    </source>
</evidence>
<dbReference type="EMBL" id="APPI01000022">
    <property type="protein sequence ID" value="ENV12355.1"/>
    <property type="molecule type" value="Genomic_DNA"/>
</dbReference>
<gene>
    <name evidence="2" type="ORF">F965_02376</name>
</gene>
<keyword evidence="3" id="KW-1185">Reference proteome</keyword>